<evidence type="ECO:0000313" key="3">
    <source>
        <dbReference type="Proteomes" id="UP001347796"/>
    </source>
</evidence>
<dbReference type="Gene3D" id="3.60.21.10">
    <property type="match status" value="1"/>
</dbReference>
<feature type="domain" description="Calcineurin-like phosphoesterase" evidence="1">
    <location>
        <begin position="38"/>
        <end position="294"/>
    </location>
</feature>
<dbReference type="GO" id="GO:0008663">
    <property type="term" value="F:2',3'-cyclic-nucleotide 2'-phosphodiesterase activity"/>
    <property type="evidence" value="ECO:0007669"/>
    <property type="project" value="TreeGrafter"/>
</dbReference>
<dbReference type="PANTHER" id="PTHR16509">
    <property type="match status" value="1"/>
</dbReference>
<name>A0AAN8IYJ3_PATCE</name>
<protein>
    <recommendedName>
        <fullName evidence="1">Calcineurin-like phosphoesterase domain-containing protein</fullName>
    </recommendedName>
</protein>
<dbReference type="GO" id="GO:0047631">
    <property type="term" value="F:ADP-ribose diphosphatase activity"/>
    <property type="evidence" value="ECO:0007669"/>
    <property type="project" value="TreeGrafter"/>
</dbReference>
<keyword evidence="3" id="KW-1185">Reference proteome</keyword>
<dbReference type="PANTHER" id="PTHR16509:SF1">
    <property type="entry name" value="MANGANESE-DEPENDENT ADP-RIBOSE_CDP-ALCOHOL DIPHOSPHATASE"/>
    <property type="match status" value="1"/>
</dbReference>
<proteinExistence type="predicted"/>
<dbReference type="AlphaFoldDB" id="A0AAN8IYJ3"/>
<dbReference type="InterPro" id="IPR029052">
    <property type="entry name" value="Metallo-depent_PP-like"/>
</dbReference>
<dbReference type="GO" id="GO:0047734">
    <property type="term" value="F:CDP-glycerol diphosphatase activity"/>
    <property type="evidence" value="ECO:0007669"/>
    <property type="project" value="TreeGrafter"/>
</dbReference>
<comment type="caution">
    <text evidence="2">The sequence shown here is derived from an EMBL/GenBank/DDBJ whole genome shotgun (WGS) entry which is preliminary data.</text>
</comment>
<dbReference type="Proteomes" id="UP001347796">
    <property type="component" value="Unassembled WGS sequence"/>
</dbReference>
<accession>A0AAN8IYJ3</accession>
<evidence type="ECO:0000313" key="2">
    <source>
        <dbReference type="EMBL" id="KAK6169335.1"/>
    </source>
</evidence>
<reference evidence="2 3" key="1">
    <citation type="submission" date="2024-01" db="EMBL/GenBank/DDBJ databases">
        <title>The genome of the rayed Mediterranean limpet Patella caerulea (Linnaeus, 1758).</title>
        <authorList>
            <person name="Anh-Thu Weber A."/>
            <person name="Halstead-Nussloch G."/>
        </authorList>
    </citation>
    <scope>NUCLEOTIDE SEQUENCE [LARGE SCALE GENOMIC DNA]</scope>
    <source>
        <strain evidence="2">AATW-2023a</strain>
        <tissue evidence="2">Whole specimen</tissue>
    </source>
</reference>
<organism evidence="2 3">
    <name type="scientific">Patella caerulea</name>
    <name type="common">Rayed Mediterranean limpet</name>
    <dbReference type="NCBI Taxonomy" id="87958"/>
    <lineage>
        <taxon>Eukaryota</taxon>
        <taxon>Metazoa</taxon>
        <taxon>Spiralia</taxon>
        <taxon>Lophotrochozoa</taxon>
        <taxon>Mollusca</taxon>
        <taxon>Gastropoda</taxon>
        <taxon>Patellogastropoda</taxon>
        <taxon>Patelloidea</taxon>
        <taxon>Patellidae</taxon>
        <taxon>Patella</taxon>
    </lineage>
</organism>
<dbReference type="EMBL" id="JAZGQO010000015">
    <property type="protein sequence ID" value="KAK6169335.1"/>
    <property type="molecule type" value="Genomic_DNA"/>
</dbReference>
<dbReference type="SUPFAM" id="SSF56300">
    <property type="entry name" value="Metallo-dependent phosphatases"/>
    <property type="match status" value="1"/>
</dbReference>
<evidence type="ECO:0000259" key="1">
    <source>
        <dbReference type="Pfam" id="PF00149"/>
    </source>
</evidence>
<dbReference type="GO" id="GO:0030145">
    <property type="term" value="F:manganese ion binding"/>
    <property type="evidence" value="ECO:0007669"/>
    <property type="project" value="TreeGrafter"/>
</dbReference>
<gene>
    <name evidence="2" type="ORF">SNE40_020409</name>
</gene>
<sequence length="359" mass="41316">MPNLHTRILKLLVYRSRIKRYLKKMATIAKEHKQLLVFAALSDIQYGDMDDGYNFKKTRKRYYRNALVFQKRVMEQWKNMTPEVKFILQLGDIIDGFNKRHGISESSLKETLDVIGDFKTYHVIGNHELYNFDRAALMKTPLFSAGLPECKSSVASPNQFYYSFQAHASLRIIAIDTYEIAAIGWPESSTNYQEAMKYLENNINEDKNSTTNMTGEDRRFAKFNGAVSSTQLKWLNQLLEECDQKKENVIIIGHLPIYPPATAVDCLCWNYEEILSILYKHDCVISYMAGHDHVGGSGIDEHHVQHITIPAILETPPDLDPPMATLYLYNDTLHIDGQYLLDNYDIKLKFPIASMNNIS</sequence>
<dbReference type="InterPro" id="IPR004843">
    <property type="entry name" value="Calcineurin-like_PHP"/>
</dbReference>
<dbReference type="Pfam" id="PF00149">
    <property type="entry name" value="Metallophos"/>
    <property type="match status" value="1"/>
</dbReference>